<reference evidence="3" key="1">
    <citation type="submission" date="2022-11" db="UniProtKB">
        <authorList>
            <consortium name="WormBaseParasite"/>
        </authorList>
    </citation>
    <scope>IDENTIFICATION</scope>
</reference>
<feature type="region of interest" description="Disordered" evidence="1">
    <location>
        <begin position="563"/>
        <end position="721"/>
    </location>
</feature>
<dbReference type="WBParaSite" id="scf7180000422452.g9001">
    <property type="protein sequence ID" value="scf7180000422452.g9001"/>
    <property type="gene ID" value="scf7180000422452.g9001"/>
</dbReference>
<keyword evidence="2" id="KW-1185">Reference proteome</keyword>
<feature type="region of interest" description="Disordered" evidence="1">
    <location>
        <begin position="126"/>
        <end position="199"/>
    </location>
</feature>
<feature type="compositionally biased region" description="Polar residues" evidence="1">
    <location>
        <begin position="649"/>
        <end position="668"/>
    </location>
</feature>
<accession>A0A915P1A5</accession>
<evidence type="ECO:0000313" key="3">
    <source>
        <dbReference type="WBParaSite" id="scf7180000422452.g9001"/>
    </source>
</evidence>
<feature type="compositionally biased region" description="Polar residues" evidence="1">
    <location>
        <begin position="180"/>
        <end position="193"/>
    </location>
</feature>
<feature type="compositionally biased region" description="Polar residues" evidence="1">
    <location>
        <begin position="563"/>
        <end position="589"/>
    </location>
</feature>
<proteinExistence type="predicted"/>
<dbReference type="AlphaFoldDB" id="A0A915P1A5"/>
<sequence>MIRCKEDESNFVVILDKIRNAEQNEEYKSQYVRSKVCPNDEYLLLIFEDVIQEEVKCQPAIYSSLELNLYEIVFNDQTKKFECKLIENEHRDIQNYFNMIDNAQAYIENNMGQYFVEQNAIEVVEDTQQQPHHSSLPMQPYLGLTPGTRSPQRGQKQKEKGTKQSNLPKSKKAKPPQKTFIHQQHTLPQQRPSIPQPHVEIPQQHFPIPQQYSDITHEPPAIPQQHPAIPEQQHSIPQQPTDIPQQPILISFDHQKGQNELRQRMLQFIRQIPQKYQQSSIQYMEELLTYLPNPQTQPPTQTTLEGLQSVLAGPPLTEQSRLTLNFLHGVNKAEFQEQNDLYKYVTDLLDETVKNKLYEAYLTKNYEYLTKSQLRGLLKKYLLSRLNEYQGDIERVCGPAEQEYYRNSRLPQQYHLFFPQNVRPQTGIRFQERSQGQHPQQHLASHQQHFQQPAMMVQPHPSIGAFGPNPSALDRGKLPAIQETTEVESSDSDQPLNPEAIQSDYVPDEDIERLLRAGRMGLLGNTLEYALREPIPVIKIREMNWFNVVNNLVIITDDVVRSGQQQEAGEPSTNPQPGFNYPASLQSFAHPSIDPHHGPTQHSHPQRGVPTNKEQQFPGEEPSEGPSTAGDFDKTNDVVRPGQQHETGEPSTNPQPGFNYPASLQSFAHPSIDPHHGPTQHSHPQPGVPTDTEQRLPGEEPSEGPSTAGDFDKTSSFSIIL</sequence>
<feature type="compositionally biased region" description="Polar residues" evidence="1">
    <location>
        <begin position="126"/>
        <end position="137"/>
    </location>
</feature>
<evidence type="ECO:0000256" key="1">
    <source>
        <dbReference type="SAM" id="MobiDB-lite"/>
    </source>
</evidence>
<organism evidence="2 3">
    <name type="scientific">Meloidogyne floridensis</name>
    <dbReference type="NCBI Taxonomy" id="298350"/>
    <lineage>
        <taxon>Eukaryota</taxon>
        <taxon>Metazoa</taxon>
        <taxon>Ecdysozoa</taxon>
        <taxon>Nematoda</taxon>
        <taxon>Chromadorea</taxon>
        <taxon>Rhabditida</taxon>
        <taxon>Tylenchina</taxon>
        <taxon>Tylenchomorpha</taxon>
        <taxon>Tylenchoidea</taxon>
        <taxon>Meloidogynidae</taxon>
        <taxon>Meloidogyninae</taxon>
        <taxon>Meloidogyne</taxon>
    </lineage>
</organism>
<name>A0A915P1A5_9BILA</name>
<protein>
    <submittedName>
        <fullName evidence="3">Uncharacterized protein</fullName>
    </submittedName>
</protein>
<dbReference type="Proteomes" id="UP000887560">
    <property type="component" value="Unplaced"/>
</dbReference>
<evidence type="ECO:0000313" key="2">
    <source>
        <dbReference type="Proteomes" id="UP000887560"/>
    </source>
</evidence>